<dbReference type="InterPro" id="IPR000601">
    <property type="entry name" value="PKD_dom"/>
</dbReference>
<feature type="domain" description="Dockerin" evidence="2">
    <location>
        <begin position="895"/>
        <end position="966"/>
    </location>
</feature>
<dbReference type="Pfam" id="PF18911">
    <property type="entry name" value="PKD_4"/>
    <property type="match status" value="1"/>
</dbReference>
<dbReference type="InterPro" id="IPR024079">
    <property type="entry name" value="MetalloPept_cat_dom_sf"/>
</dbReference>
<reference evidence="3 4" key="1">
    <citation type="submission" date="2019-10" db="EMBL/GenBank/DDBJ databases">
        <title>Isolation and characterization of Methanoculleus sp. Wushi-C6 from a hot spring well.</title>
        <authorList>
            <person name="Chen S.-C."/>
            <person name="Lan Z.-H."/>
            <person name="You Y.-T."/>
            <person name="Lai M.-C."/>
        </authorList>
    </citation>
    <scope>NUCLEOTIDE SEQUENCE [LARGE SCALE GENOMIC DNA]</scope>
    <source>
        <strain evidence="3 4">Wushi-C6</strain>
    </source>
</reference>
<evidence type="ECO:0000313" key="4">
    <source>
        <dbReference type="Proteomes" id="UP001281203"/>
    </source>
</evidence>
<dbReference type="InterPro" id="IPR035986">
    <property type="entry name" value="PKD_dom_sf"/>
</dbReference>
<dbReference type="InterPro" id="IPR036439">
    <property type="entry name" value="Dockerin_dom_sf"/>
</dbReference>
<dbReference type="SUPFAM" id="SSF55486">
    <property type="entry name" value="Metalloproteases ('zincins'), catalytic domain"/>
    <property type="match status" value="1"/>
</dbReference>
<dbReference type="Gene3D" id="2.60.40.10">
    <property type="entry name" value="Immunoglobulins"/>
    <property type="match status" value="3"/>
</dbReference>
<dbReference type="PROSITE" id="PS50093">
    <property type="entry name" value="PKD"/>
    <property type="match status" value="1"/>
</dbReference>
<dbReference type="SUPFAM" id="SSF49299">
    <property type="entry name" value="PKD domain"/>
    <property type="match status" value="1"/>
</dbReference>
<dbReference type="EMBL" id="WBKO01000001">
    <property type="protein sequence ID" value="MDV2481379.1"/>
    <property type="molecule type" value="Genomic_DNA"/>
</dbReference>
<proteinExistence type="predicted"/>
<dbReference type="SUPFAM" id="SSF63446">
    <property type="entry name" value="Type I dockerin domain"/>
    <property type="match status" value="1"/>
</dbReference>
<dbReference type="PROSITE" id="PS51766">
    <property type="entry name" value="DOCKERIN"/>
    <property type="match status" value="1"/>
</dbReference>
<name>A0ABU3WZZ6_9EURY</name>
<evidence type="ECO:0000259" key="1">
    <source>
        <dbReference type="PROSITE" id="PS50093"/>
    </source>
</evidence>
<dbReference type="InterPro" id="IPR022409">
    <property type="entry name" value="PKD/Chitinase_dom"/>
</dbReference>
<accession>A0ABU3WZZ6</accession>
<feature type="domain" description="PKD" evidence="1">
    <location>
        <begin position="818"/>
        <end position="895"/>
    </location>
</feature>
<dbReference type="Gene3D" id="3.40.390.10">
    <property type="entry name" value="Collagenase (Catalytic Domain)"/>
    <property type="match status" value="1"/>
</dbReference>
<dbReference type="InterPro" id="IPR013783">
    <property type="entry name" value="Ig-like_fold"/>
</dbReference>
<dbReference type="CDD" id="cd00102">
    <property type="entry name" value="IPT"/>
    <property type="match status" value="1"/>
</dbReference>
<dbReference type="Gene3D" id="1.10.1330.10">
    <property type="entry name" value="Dockerin domain"/>
    <property type="match status" value="1"/>
</dbReference>
<protein>
    <submittedName>
        <fullName evidence="3">PKD domain-containing protein</fullName>
    </submittedName>
</protein>
<sequence>MSDISTGCRVALFTLCLGLFTGMLAFPAAALMVDLSPSYLAEHSDAIATGTITSVESRWDEAGTGIETVVSFSVGETLAGGLPEDPVLVLPGGTVDRITLWVEDVPVFFPGETVGLFLKERPDGSYLPVGLSQGVVPLADGSGAKDRAAGLLTAEEFGGRVDAALQGDAGISWTTATSVPAPVGTAAISSGAVAPTSASAGTGTELTITGTGFGAKASRESNADVAFFFTSISGTSYWIYATGYIPVENWQSINPNDIVSWTDSKIVCRVPTGTAWRGQTYRGSAGSGPVYVLHDNGATTSGPYSLTVPFGWSKSRWQGTAPVVPFYVNPPAVSGALTAAQNAAATWTAVQGSDFSFQYAGTTTSTDRIYNYKNEILWGDIATDGVLAQASTWSSAGQVVECDIKFNTRYSWSTNPGTGQFDIETVCLHELGHWVQLLDLYGNVQGYPSDTAKVMYGRVGAGQIKRTLTDADAAGACWIYPGQVPAPAIAGITPNSGYAGSLVQVTGLSGTGFVDGATVRLTRTGQPDIVATGVSVVSSSKIACTLDLAGREAGAWSIVVTNPDGQSAVLPQGFTVRTPVALTLTAGEDTVMRGNPFDLTLGGESSRTYFIYIQAAEGTSPAEYPFIAPGQPGVSSIGTTGPRTVANATAASQANVTAGPSGTCTVRFETNASTKPQNYTIEAIDWTDPSRSASVTVSVERGMVTLTVPGAGTFRIGEEVVLGGTNTDSPVTYLSVTGPGLPLNGTGPDDLTAPCVTGDADTFTQAAVAPDGTWEYRWGTAAIAEGVYTVYAAAEPRSAADLAGTAHAIAGIEFVPAPNASFTADATAGPAPLTVRFTDTTTENPSSWLWDFGDGSVSTDQNPTHTYTLPGNHTVTLSVDGGLSTATRPEYVRVTPVLFGDANEDGMVNQADTLIVLQEVVGIREQPAAGTDRFSKTDVHTNGVIDVGDALFIAQYNVGLRDVWFGAL</sequence>
<keyword evidence="4" id="KW-1185">Reference proteome</keyword>
<gene>
    <name evidence="3" type="ORF">F8E02_05030</name>
</gene>
<organism evidence="3 4">
    <name type="scientific">Methanoculleus caldifontis</name>
    <dbReference type="NCBI Taxonomy" id="2651577"/>
    <lineage>
        <taxon>Archaea</taxon>
        <taxon>Methanobacteriati</taxon>
        <taxon>Methanobacteriota</taxon>
        <taxon>Stenosarchaea group</taxon>
        <taxon>Methanomicrobia</taxon>
        <taxon>Methanomicrobiales</taxon>
        <taxon>Methanomicrobiaceae</taxon>
        <taxon>Methanoculleus</taxon>
    </lineage>
</organism>
<dbReference type="InterPro" id="IPR014756">
    <property type="entry name" value="Ig_E-set"/>
</dbReference>
<comment type="caution">
    <text evidence="3">The sequence shown here is derived from an EMBL/GenBank/DDBJ whole genome shotgun (WGS) entry which is preliminary data.</text>
</comment>
<dbReference type="RefSeq" id="WP_317064395.1">
    <property type="nucleotide sequence ID" value="NZ_WBKO01000001.1"/>
</dbReference>
<dbReference type="Proteomes" id="UP001281203">
    <property type="component" value="Unassembled WGS sequence"/>
</dbReference>
<dbReference type="CDD" id="cd14256">
    <property type="entry name" value="Dockerin_I"/>
    <property type="match status" value="1"/>
</dbReference>
<dbReference type="SMART" id="SM00089">
    <property type="entry name" value="PKD"/>
    <property type="match status" value="1"/>
</dbReference>
<evidence type="ECO:0000259" key="2">
    <source>
        <dbReference type="PROSITE" id="PS51766"/>
    </source>
</evidence>
<dbReference type="SUPFAM" id="SSF81296">
    <property type="entry name" value="E set domains"/>
    <property type="match status" value="2"/>
</dbReference>
<evidence type="ECO:0000313" key="3">
    <source>
        <dbReference type="EMBL" id="MDV2481379.1"/>
    </source>
</evidence>
<dbReference type="InterPro" id="IPR016134">
    <property type="entry name" value="Dockerin_dom"/>
</dbReference>
<dbReference type="CDD" id="cd00146">
    <property type="entry name" value="PKD"/>
    <property type="match status" value="1"/>
</dbReference>